<dbReference type="RefSeq" id="WP_106192798.1">
    <property type="nucleotide sequence ID" value="NZ_PVTO01000009.1"/>
</dbReference>
<dbReference type="InterPro" id="IPR002213">
    <property type="entry name" value="UDP_glucos_trans"/>
</dbReference>
<dbReference type="OrthoDB" id="6620093at2"/>
<dbReference type="Gene3D" id="3.40.50.2000">
    <property type="entry name" value="Glycogen Phosphorylase B"/>
    <property type="match status" value="2"/>
</dbReference>
<dbReference type="GO" id="GO:0016758">
    <property type="term" value="F:hexosyltransferase activity"/>
    <property type="evidence" value="ECO:0007669"/>
    <property type="project" value="UniProtKB-ARBA"/>
</dbReference>
<dbReference type="EMBL" id="PVTO01000009">
    <property type="protein sequence ID" value="PRY82719.1"/>
    <property type="molecule type" value="Genomic_DNA"/>
</dbReference>
<protein>
    <submittedName>
        <fullName evidence="2">MGT family glycosyltransferase</fullName>
    </submittedName>
</protein>
<evidence type="ECO:0000259" key="1">
    <source>
        <dbReference type="Pfam" id="PF06722"/>
    </source>
</evidence>
<dbReference type="PANTHER" id="PTHR48050">
    <property type="entry name" value="STEROL 3-BETA-GLUCOSYLTRANSFERASE"/>
    <property type="match status" value="1"/>
</dbReference>
<feature type="domain" description="Erythromycin biosynthesis protein CIII-like C-terminal" evidence="1">
    <location>
        <begin position="257"/>
        <end position="376"/>
    </location>
</feature>
<dbReference type="InterPro" id="IPR010610">
    <property type="entry name" value="EryCIII-like_C"/>
</dbReference>
<reference evidence="2 3" key="1">
    <citation type="submission" date="2018-03" db="EMBL/GenBank/DDBJ databases">
        <title>Genomic Encyclopedia of Archaeal and Bacterial Type Strains, Phase II (KMG-II): from individual species to whole genera.</title>
        <authorList>
            <person name="Goeker M."/>
        </authorList>
    </citation>
    <scope>NUCLEOTIDE SEQUENCE [LARGE SCALE GENOMIC DNA]</scope>
    <source>
        <strain evidence="2 3">DSM 13175</strain>
    </source>
</reference>
<dbReference type="PANTHER" id="PTHR48050:SF13">
    <property type="entry name" value="STEROL 3-BETA-GLUCOSYLTRANSFERASE UGT80A2"/>
    <property type="match status" value="1"/>
</dbReference>
<dbReference type="CDD" id="cd03784">
    <property type="entry name" value="GT1_Gtf-like"/>
    <property type="match status" value="1"/>
</dbReference>
<dbReference type="AlphaFoldDB" id="A0A2T0W7R6"/>
<keyword evidence="3" id="KW-1185">Reference proteome</keyword>
<organism evidence="2 3">
    <name type="scientific">Alkalibacterium olivapovliticus</name>
    <dbReference type="NCBI Taxonomy" id="99907"/>
    <lineage>
        <taxon>Bacteria</taxon>
        <taxon>Bacillati</taxon>
        <taxon>Bacillota</taxon>
        <taxon>Bacilli</taxon>
        <taxon>Lactobacillales</taxon>
        <taxon>Carnobacteriaceae</taxon>
        <taxon>Alkalibacterium</taxon>
    </lineage>
</organism>
<sequence length="394" mass="44615">MTNKQYRFLFVNLPYSGHINPTIPLVKRLVDVGHSVDYVLDPSFKEIVEGAGAQLIPYDDYDSSWSDVHRYMKAFEQAYSTAKRVSSESEYDCLIYEAYFIFGYKLSKDLALPTVRLFSTFAFNHSILEKIRESGGPHLSFMTSKNPLYSLFVKYYEGKQDMMITDDFFDEIAEGVQDLNIVYTARAFQPQSDSFSQDRFIFVGPSIEDNYSDDMPSVPFDELSRPVIYLAMGSLLPRFAKKVYQNCIDAFSGKEASLILSVGDELSKDDFRHVSDNIYLYSKVPQIDVLNQSDVFITHGGMNSANEGLSCGVPMLVHPFVNDEPLIASRLTDLKVAEQLNLRKSDPEVIYDKTMALLNDEQVKSASADMKDTMTSLGANDTALENIMRYLDSQ</sequence>
<dbReference type="InterPro" id="IPR050426">
    <property type="entry name" value="Glycosyltransferase_28"/>
</dbReference>
<evidence type="ECO:0000313" key="3">
    <source>
        <dbReference type="Proteomes" id="UP000238205"/>
    </source>
</evidence>
<name>A0A2T0W7R6_9LACT</name>
<proteinExistence type="predicted"/>
<dbReference type="GO" id="GO:0017000">
    <property type="term" value="P:antibiotic biosynthetic process"/>
    <property type="evidence" value="ECO:0007669"/>
    <property type="project" value="UniProtKB-ARBA"/>
</dbReference>
<dbReference type="Pfam" id="PF06722">
    <property type="entry name" value="EryCIII-like_C"/>
    <property type="match status" value="1"/>
</dbReference>
<dbReference type="SUPFAM" id="SSF53756">
    <property type="entry name" value="UDP-Glycosyltransferase/glycogen phosphorylase"/>
    <property type="match status" value="1"/>
</dbReference>
<dbReference type="GO" id="GO:0008194">
    <property type="term" value="F:UDP-glycosyltransferase activity"/>
    <property type="evidence" value="ECO:0007669"/>
    <property type="project" value="InterPro"/>
</dbReference>
<evidence type="ECO:0000313" key="2">
    <source>
        <dbReference type="EMBL" id="PRY82719.1"/>
    </source>
</evidence>
<gene>
    <name evidence="2" type="ORF">CLV38_10948</name>
</gene>
<comment type="caution">
    <text evidence="2">The sequence shown here is derived from an EMBL/GenBank/DDBJ whole genome shotgun (WGS) entry which is preliminary data.</text>
</comment>
<dbReference type="Proteomes" id="UP000238205">
    <property type="component" value="Unassembled WGS sequence"/>
</dbReference>
<accession>A0A2T0W7R6</accession>
<keyword evidence="2" id="KW-0808">Transferase</keyword>